<evidence type="ECO:0000313" key="6">
    <source>
        <dbReference type="Proteomes" id="UP001305779"/>
    </source>
</evidence>
<proteinExistence type="inferred from homology"/>
<keyword evidence="6" id="KW-1185">Reference proteome</keyword>
<dbReference type="InterPro" id="IPR011990">
    <property type="entry name" value="TPR-like_helical_dom_sf"/>
</dbReference>
<name>A0ABR0EWE4_ZASCE</name>
<feature type="compositionally biased region" description="Basic and acidic residues" evidence="4">
    <location>
        <begin position="18"/>
        <end position="44"/>
    </location>
</feature>
<evidence type="ECO:0008006" key="7">
    <source>
        <dbReference type="Google" id="ProtNLM"/>
    </source>
</evidence>
<comment type="subcellular location">
    <subcellularLocation>
        <location evidence="1">Nucleus</location>
    </subcellularLocation>
</comment>
<dbReference type="PANTHER" id="PTHR13471:SF0">
    <property type="entry name" value="NUCLEAR EXOSOME REGULATOR NRDE2"/>
    <property type="match status" value="1"/>
</dbReference>
<dbReference type="EMBL" id="JAXOVC010000002">
    <property type="protein sequence ID" value="KAK4505511.1"/>
    <property type="molecule type" value="Genomic_DNA"/>
</dbReference>
<protein>
    <recommendedName>
        <fullName evidence="7">DUF1740-domain-containing protein</fullName>
    </recommendedName>
</protein>
<organism evidence="5 6">
    <name type="scientific">Zasmidium cellare</name>
    <name type="common">Wine cellar mold</name>
    <name type="synonym">Racodium cellare</name>
    <dbReference type="NCBI Taxonomy" id="395010"/>
    <lineage>
        <taxon>Eukaryota</taxon>
        <taxon>Fungi</taxon>
        <taxon>Dikarya</taxon>
        <taxon>Ascomycota</taxon>
        <taxon>Pezizomycotina</taxon>
        <taxon>Dothideomycetes</taxon>
        <taxon>Dothideomycetidae</taxon>
        <taxon>Mycosphaerellales</taxon>
        <taxon>Mycosphaerellaceae</taxon>
        <taxon>Zasmidium</taxon>
    </lineage>
</organism>
<dbReference type="Pfam" id="PF08424">
    <property type="entry name" value="NRDE-2"/>
    <property type="match status" value="1"/>
</dbReference>
<accession>A0ABR0EWE4</accession>
<dbReference type="Proteomes" id="UP001305779">
    <property type="component" value="Unassembled WGS sequence"/>
</dbReference>
<keyword evidence="3" id="KW-0539">Nucleus</keyword>
<evidence type="ECO:0000256" key="4">
    <source>
        <dbReference type="SAM" id="MobiDB-lite"/>
    </source>
</evidence>
<dbReference type="SUPFAM" id="SSF48452">
    <property type="entry name" value="TPR-like"/>
    <property type="match status" value="1"/>
</dbReference>
<sequence>MDQNVVPKFGSFKPKKKPAAEQDDSHKKSRREEHSRTHRHEEDRRRHRRDRRDSRERSSRHETTHRRRSHEAHAKTPDGSSIATDEFEESNLYIVDRRGDQKNVEYGSLHRYSIPAYRRTGYGRVLGLSDSMKIDRDQSNDKEIQLMTSDRRQRKQRLLTTKHGRSNESKLRFVMFNSDNNDSTESDYIELRPLRKRKRGSESPQDGFVGVDYRSIEGKAKTSSQPADEDLEVDSESEGEDTDLDLQMRQQNAVLSKTAKALPNDLDAWLALAEHQAKLVRPGVAIGSLSFSERRTLADLRLSILNEASSHITKGGSNRERLLHAIIEEGSVVWDSAKRASKWREALAECPESVLLWTEYLNHIQDSHSSFKYEACKETFVQCLRMLKAAGEKDGISTSDIQIYVLLRLTAFIRDAGYGELSISIWQAVLEFHLHMPAGLREASLSDRLASFEEFWESETPRIGEKGSKGWAHYEETNEGATRTPSAPRISPIDRSRPLASFAEAEAAVQGFVLPASTEDDDATSDPFRCVMFSDLNEILELVSDELPAKTLVSPVLRFLGLPCIPYGDEESPQLAWAQDSHLVGGWTGLTVIDAGLESLTVRIKHRRETTDSLFDDAFNDFNHGSDLQPDDEGGLSAFVDGLLEAIVAAIPQDDDLAEYFLAYKLRRSPIEAGKAAKRLLKQRPSSLRLYNAYALIEATRGNLDKAQNVWTTALSSDLGSSAQDDDVVLWHSRLLAQCQHGEDSAALKDISGIAGTPRDLNSQDEAGSHVRRLKARRLLEEKLDRAILGRKQIHAALLVDCLGWMEYIANDHTISVALKVYQTHAARVKRSNLPTALELVEQHKARLLKLHIERQRPYKPAILRHELEEASKDFPSNSILLELHSSVVAQDRLRSLVQDRKATDSADLSITQWAFKIAEEIRRMGDEASGSNPNTVRATFSKALLSADSVVAPSPFLWMVWLRFEHGQASRLEGGRRREAAQRAKQVFLDGLRSLPWVKQWVIMGMKLLSDGTLSQGELRQSYEVLVERGLRLRVDIEDMI</sequence>
<evidence type="ECO:0000256" key="2">
    <source>
        <dbReference type="ARBA" id="ARBA00009265"/>
    </source>
</evidence>
<evidence type="ECO:0000256" key="3">
    <source>
        <dbReference type="ARBA" id="ARBA00023242"/>
    </source>
</evidence>
<reference evidence="5 6" key="1">
    <citation type="journal article" date="2023" name="G3 (Bethesda)">
        <title>A chromosome-level genome assembly of Zasmidium syzygii isolated from banana leaves.</title>
        <authorList>
            <person name="van Westerhoven A.C."/>
            <person name="Mehrabi R."/>
            <person name="Talebi R."/>
            <person name="Steentjes M.B.F."/>
            <person name="Corcolon B."/>
            <person name="Chong P.A."/>
            <person name="Kema G.H.J."/>
            <person name="Seidl M.F."/>
        </authorList>
    </citation>
    <scope>NUCLEOTIDE SEQUENCE [LARGE SCALE GENOMIC DNA]</scope>
    <source>
        <strain evidence="5 6">P124</strain>
    </source>
</reference>
<dbReference type="PANTHER" id="PTHR13471">
    <property type="entry name" value="TETRATRICOPEPTIDE-LIKE HELICAL"/>
    <property type="match status" value="1"/>
</dbReference>
<comment type="caution">
    <text evidence="5">The sequence shown here is derived from an EMBL/GenBank/DDBJ whole genome shotgun (WGS) entry which is preliminary data.</text>
</comment>
<gene>
    <name evidence="5" type="ORF">PRZ48_003474</name>
</gene>
<comment type="similarity">
    <text evidence="2">Belongs to the NRDE2 family.</text>
</comment>
<feature type="compositionally biased region" description="Basic and acidic residues" evidence="4">
    <location>
        <begin position="51"/>
        <end position="62"/>
    </location>
</feature>
<evidence type="ECO:0000313" key="5">
    <source>
        <dbReference type="EMBL" id="KAK4505511.1"/>
    </source>
</evidence>
<feature type="region of interest" description="Disordered" evidence="4">
    <location>
        <begin position="1"/>
        <end position="84"/>
    </location>
</feature>
<evidence type="ECO:0000256" key="1">
    <source>
        <dbReference type="ARBA" id="ARBA00004123"/>
    </source>
</evidence>
<dbReference type="InterPro" id="IPR013633">
    <property type="entry name" value="NRDE-2"/>
</dbReference>
<feature type="compositionally biased region" description="Acidic residues" evidence="4">
    <location>
        <begin position="227"/>
        <end position="243"/>
    </location>
</feature>
<feature type="region of interest" description="Disordered" evidence="4">
    <location>
        <begin position="195"/>
        <end position="243"/>
    </location>
</feature>